<dbReference type="AlphaFoldDB" id="A0AAV2R3S5"/>
<protein>
    <submittedName>
        <fullName evidence="1">Uncharacterized protein</fullName>
    </submittedName>
</protein>
<dbReference type="Pfam" id="PF16062">
    <property type="entry name" value="MavL-like"/>
    <property type="match status" value="1"/>
</dbReference>
<evidence type="ECO:0000313" key="1">
    <source>
        <dbReference type="EMBL" id="CAL4113670.1"/>
    </source>
</evidence>
<sequence length="420" mass="46758">MGILHQLWRTMSTLLIPVIHERLLQLLIAFLQIKNIYGRKRKEIYKEAGIIDLVDRLLKKRPIVFYCSSDNYVLREDQIDGCGGFEHIGHSHGSTKLSIKEYMSYDEIKLAALVGVSSKSHFINDGSRCNRGNPGIPGTFQPSGVIIGLVGARFEKPGYMEWQDCLVTNEQNKAEHGYGPVIPEKYLLVREWGKLWGENYLPTWEEVQDSSKEGFTQITSKILLNNKIYKSRIQMSAEILLAEARTRAEEASMKAYIHIVGLGLGVWQVDSAQSQLFVEAWGDAIIAQKDTSSIGHIDFSYIHVDQCHSVSNGETFPNTDITIHFSKRSLHDPVPEGNLLIVSYAWDGNSMPGNEYWRGELSSSGDPSAACSSGVAELHNALINTHVTASNLHIATASGVTHVGEYARNFLQKHSEDAAG</sequence>
<comment type="caution">
    <text evidence="1">The sequence shown here is derived from an EMBL/GenBank/DDBJ whole genome shotgun (WGS) entry which is preliminary data.</text>
</comment>
<gene>
    <name evidence="1" type="ORF">MNOR_LOCUS20172</name>
</gene>
<evidence type="ECO:0000313" key="2">
    <source>
        <dbReference type="Proteomes" id="UP001497623"/>
    </source>
</evidence>
<reference evidence="1 2" key="1">
    <citation type="submission" date="2024-05" db="EMBL/GenBank/DDBJ databases">
        <authorList>
            <person name="Wallberg A."/>
        </authorList>
    </citation>
    <scope>NUCLEOTIDE SEQUENCE [LARGE SCALE GENOMIC DNA]</scope>
</reference>
<organism evidence="1 2">
    <name type="scientific">Meganyctiphanes norvegica</name>
    <name type="common">Northern krill</name>
    <name type="synonym">Thysanopoda norvegica</name>
    <dbReference type="NCBI Taxonomy" id="48144"/>
    <lineage>
        <taxon>Eukaryota</taxon>
        <taxon>Metazoa</taxon>
        <taxon>Ecdysozoa</taxon>
        <taxon>Arthropoda</taxon>
        <taxon>Crustacea</taxon>
        <taxon>Multicrustacea</taxon>
        <taxon>Malacostraca</taxon>
        <taxon>Eumalacostraca</taxon>
        <taxon>Eucarida</taxon>
        <taxon>Euphausiacea</taxon>
        <taxon>Euphausiidae</taxon>
        <taxon>Meganyctiphanes</taxon>
    </lineage>
</organism>
<dbReference type="Proteomes" id="UP001497623">
    <property type="component" value="Unassembled WGS sequence"/>
</dbReference>
<proteinExistence type="predicted"/>
<dbReference type="InterPro" id="IPR032063">
    <property type="entry name" value="MavL-like"/>
</dbReference>
<name>A0AAV2R3S5_MEGNR</name>
<keyword evidence="2" id="KW-1185">Reference proteome</keyword>
<dbReference type="EMBL" id="CAXKWB010015393">
    <property type="protein sequence ID" value="CAL4113670.1"/>
    <property type="molecule type" value="Genomic_DNA"/>
</dbReference>
<accession>A0AAV2R3S5</accession>